<keyword evidence="4 5" id="KW-0472">Membrane</keyword>
<evidence type="ECO:0000256" key="3">
    <source>
        <dbReference type="ARBA" id="ARBA00022989"/>
    </source>
</evidence>
<evidence type="ECO:0000313" key="6">
    <source>
        <dbReference type="Ensembl" id="ENSCINP00000033898.1"/>
    </source>
</evidence>
<dbReference type="HOGENOM" id="CLU_632462_0_0_1"/>
<feature type="transmembrane region" description="Helical" evidence="5">
    <location>
        <begin position="183"/>
        <end position="207"/>
    </location>
</feature>
<dbReference type="GeneTree" id="ENSGT01030000234625"/>
<keyword evidence="2 5" id="KW-0812">Transmembrane</keyword>
<feature type="transmembrane region" description="Helical" evidence="5">
    <location>
        <begin position="20"/>
        <end position="42"/>
    </location>
</feature>
<evidence type="ECO:0000256" key="5">
    <source>
        <dbReference type="SAM" id="Phobius"/>
    </source>
</evidence>
<evidence type="ECO:0000256" key="4">
    <source>
        <dbReference type="ARBA" id="ARBA00023136"/>
    </source>
</evidence>
<keyword evidence="7" id="KW-1185">Reference proteome</keyword>
<dbReference type="InterPro" id="IPR036259">
    <property type="entry name" value="MFS_trans_sf"/>
</dbReference>
<dbReference type="InParanoid" id="H2XW64"/>
<organism evidence="6 7">
    <name type="scientific">Ciona intestinalis</name>
    <name type="common">Transparent sea squirt</name>
    <name type="synonym">Ascidia intestinalis</name>
    <dbReference type="NCBI Taxonomy" id="7719"/>
    <lineage>
        <taxon>Eukaryota</taxon>
        <taxon>Metazoa</taxon>
        <taxon>Chordata</taxon>
        <taxon>Tunicata</taxon>
        <taxon>Ascidiacea</taxon>
        <taxon>Phlebobranchia</taxon>
        <taxon>Cionidae</taxon>
        <taxon>Ciona</taxon>
    </lineage>
</organism>
<proteinExistence type="predicted"/>
<dbReference type="PANTHER" id="PTHR10924:SF4">
    <property type="entry name" value="GH15861P"/>
    <property type="match status" value="1"/>
</dbReference>
<keyword evidence="3 5" id="KW-1133">Transmembrane helix</keyword>
<dbReference type="GO" id="GO:0097037">
    <property type="term" value="P:heme export"/>
    <property type="evidence" value="ECO:0000318"/>
    <property type="project" value="GO_Central"/>
</dbReference>
<feature type="transmembrane region" description="Helical" evidence="5">
    <location>
        <begin position="89"/>
        <end position="109"/>
    </location>
</feature>
<dbReference type="SUPFAM" id="SSF103473">
    <property type="entry name" value="MFS general substrate transporter"/>
    <property type="match status" value="1"/>
</dbReference>
<name>H2XW64_CIOIN</name>
<dbReference type="InterPro" id="IPR049680">
    <property type="entry name" value="FLVCR1-2_SLC49-like"/>
</dbReference>
<feature type="transmembrane region" description="Helical" evidence="5">
    <location>
        <begin position="62"/>
        <end position="82"/>
    </location>
</feature>
<evidence type="ECO:0000313" key="7">
    <source>
        <dbReference type="Proteomes" id="UP000008144"/>
    </source>
</evidence>
<feature type="transmembrane region" description="Helical" evidence="5">
    <location>
        <begin position="400"/>
        <end position="421"/>
    </location>
</feature>
<comment type="subcellular location">
    <subcellularLocation>
        <location evidence="1">Membrane</location>
        <topology evidence="1">Multi-pass membrane protein</topology>
    </subcellularLocation>
</comment>
<feature type="transmembrane region" description="Helical" evidence="5">
    <location>
        <begin position="289"/>
        <end position="309"/>
    </location>
</feature>
<evidence type="ECO:0000256" key="1">
    <source>
        <dbReference type="ARBA" id="ARBA00004141"/>
    </source>
</evidence>
<dbReference type="OMA" id="PWQVDWL"/>
<evidence type="ECO:0008006" key="8">
    <source>
        <dbReference type="Google" id="ProtNLM"/>
    </source>
</evidence>
<dbReference type="Ensembl" id="ENSCINT00000033002.1">
    <property type="protein sequence ID" value="ENSCINP00000033898.1"/>
    <property type="gene ID" value="ENSCING00000024370.1"/>
</dbReference>
<feature type="transmembrane region" description="Helical" evidence="5">
    <location>
        <begin position="115"/>
        <end position="141"/>
    </location>
</feature>
<reference evidence="6" key="3">
    <citation type="submission" date="2025-08" db="UniProtKB">
        <authorList>
            <consortium name="Ensembl"/>
        </authorList>
    </citation>
    <scope>IDENTIFICATION</scope>
</reference>
<feature type="transmembrane region" description="Helical" evidence="5">
    <location>
        <begin position="316"/>
        <end position="338"/>
    </location>
</feature>
<dbReference type="Proteomes" id="UP000008144">
    <property type="component" value="Chromosome 9"/>
</dbReference>
<protein>
    <recommendedName>
        <fullName evidence="8">Major facilitator superfamily (MFS) profile domain-containing protein</fullName>
    </recommendedName>
</protein>
<reference evidence="6" key="4">
    <citation type="submission" date="2025-09" db="UniProtKB">
        <authorList>
            <consortium name="Ensembl"/>
        </authorList>
    </citation>
    <scope>IDENTIFICATION</scope>
</reference>
<dbReference type="Gene3D" id="1.20.1250.20">
    <property type="entry name" value="MFS general substrate transporter like domains"/>
    <property type="match status" value="1"/>
</dbReference>
<dbReference type="EMBL" id="EAAA01002968">
    <property type="status" value="NOT_ANNOTATED_CDS"/>
    <property type="molecule type" value="Genomic_DNA"/>
</dbReference>
<dbReference type="AlphaFoldDB" id="H2XW64"/>
<feature type="transmembrane region" description="Helical" evidence="5">
    <location>
        <begin position="246"/>
        <end position="269"/>
    </location>
</feature>
<dbReference type="GO" id="GO:0015232">
    <property type="term" value="F:heme transmembrane transporter activity"/>
    <property type="evidence" value="ECO:0000318"/>
    <property type="project" value="GO_Central"/>
</dbReference>
<feature type="transmembrane region" description="Helical" evidence="5">
    <location>
        <begin position="148"/>
        <end position="171"/>
    </location>
</feature>
<feature type="transmembrane region" description="Helical" evidence="5">
    <location>
        <begin position="378"/>
        <end position="394"/>
    </location>
</feature>
<sequence length="440" mass="48402">VMERTENGENQVKVYKKRWCILTVVSLYGILLCIDFSCFGQINNVLAKLFDIQPWQVDWLNLVAPVVYIVMAIPISAVISFVQFRQLTIIYLAIFTVGLILVLLGVSITRGFPCAIIGQVCIGFSALFNFAGIPLTASIWFPSNEVALAVAVQLLSRGFGQVVGSTVSPYLVHVNQSVEQNRLHMMMFFGALASAAFLLTVFGFVFVENRPPSTASFAQQNVTDPISSFTVKGALKEFKEILTNRTVAPVLLAGCMCYVVIVFYTVLLSSILHKSFPSTRNINTLSGRLVMLAWALSTISSLVAGPIIIKTRAYKLLLLINVFGMVLSCACVLLFFIFQNIFLLYIGMAALGLFDGFVVTSVLELLAEVIYPKPMTHVTQLFLSGTAIMQLVYITVNRAILTNVGAIEANILTFAFILLLITKTSYARTEMNESNESANL</sequence>
<feature type="transmembrane region" description="Helical" evidence="5">
    <location>
        <begin position="344"/>
        <end position="366"/>
    </location>
</feature>
<accession>H2XW64</accession>
<dbReference type="Pfam" id="PF07690">
    <property type="entry name" value="MFS_1"/>
    <property type="match status" value="1"/>
</dbReference>
<evidence type="ECO:0000256" key="2">
    <source>
        <dbReference type="ARBA" id="ARBA00022692"/>
    </source>
</evidence>
<dbReference type="PANTHER" id="PTHR10924">
    <property type="entry name" value="MAJOR FACILITATOR SUPERFAMILY PROTEIN-RELATED"/>
    <property type="match status" value="1"/>
</dbReference>
<dbReference type="GO" id="GO:0020037">
    <property type="term" value="F:heme binding"/>
    <property type="evidence" value="ECO:0000318"/>
    <property type="project" value="GO_Central"/>
</dbReference>
<dbReference type="GO" id="GO:0016020">
    <property type="term" value="C:membrane"/>
    <property type="evidence" value="ECO:0000318"/>
    <property type="project" value="GO_Central"/>
</dbReference>
<dbReference type="InterPro" id="IPR011701">
    <property type="entry name" value="MFS"/>
</dbReference>
<reference evidence="7" key="1">
    <citation type="journal article" date="2002" name="Science">
        <title>The draft genome of Ciona intestinalis: insights into chordate and vertebrate origins.</title>
        <authorList>
            <person name="Dehal P."/>
            <person name="Satou Y."/>
            <person name="Campbell R.K."/>
            <person name="Chapman J."/>
            <person name="Degnan B."/>
            <person name="De Tomaso A."/>
            <person name="Davidson B."/>
            <person name="Di Gregorio A."/>
            <person name="Gelpke M."/>
            <person name="Goodstein D.M."/>
            <person name="Harafuji N."/>
            <person name="Hastings K.E."/>
            <person name="Ho I."/>
            <person name="Hotta K."/>
            <person name="Huang W."/>
            <person name="Kawashima T."/>
            <person name="Lemaire P."/>
            <person name="Martinez D."/>
            <person name="Meinertzhagen I.A."/>
            <person name="Necula S."/>
            <person name="Nonaka M."/>
            <person name="Putnam N."/>
            <person name="Rash S."/>
            <person name="Saiga H."/>
            <person name="Satake M."/>
            <person name="Terry A."/>
            <person name="Yamada L."/>
            <person name="Wang H.G."/>
            <person name="Awazu S."/>
            <person name="Azumi K."/>
            <person name="Boore J."/>
            <person name="Branno M."/>
            <person name="Chin-Bow S."/>
            <person name="DeSantis R."/>
            <person name="Doyle S."/>
            <person name="Francino P."/>
            <person name="Keys D.N."/>
            <person name="Haga S."/>
            <person name="Hayashi H."/>
            <person name="Hino K."/>
            <person name="Imai K.S."/>
            <person name="Inaba K."/>
            <person name="Kano S."/>
            <person name="Kobayashi K."/>
            <person name="Kobayashi M."/>
            <person name="Lee B.I."/>
            <person name="Makabe K.W."/>
            <person name="Manohar C."/>
            <person name="Matassi G."/>
            <person name="Medina M."/>
            <person name="Mochizuki Y."/>
            <person name="Mount S."/>
            <person name="Morishita T."/>
            <person name="Miura S."/>
            <person name="Nakayama A."/>
            <person name="Nishizaka S."/>
            <person name="Nomoto H."/>
            <person name="Ohta F."/>
            <person name="Oishi K."/>
            <person name="Rigoutsos I."/>
            <person name="Sano M."/>
            <person name="Sasaki A."/>
            <person name="Sasakura Y."/>
            <person name="Shoguchi E."/>
            <person name="Shin-i T."/>
            <person name="Spagnuolo A."/>
            <person name="Stainier D."/>
            <person name="Suzuki M.M."/>
            <person name="Tassy O."/>
            <person name="Takatori N."/>
            <person name="Tokuoka M."/>
            <person name="Yagi K."/>
            <person name="Yoshizaki F."/>
            <person name="Wada S."/>
            <person name="Zhang C."/>
            <person name="Hyatt P.D."/>
            <person name="Larimer F."/>
            <person name="Detter C."/>
            <person name="Doggett N."/>
            <person name="Glavina T."/>
            <person name="Hawkins T."/>
            <person name="Richardson P."/>
            <person name="Lucas S."/>
            <person name="Kohara Y."/>
            <person name="Levine M."/>
            <person name="Satoh N."/>
            <person name="Rokhsar D.S."/>
        </authorList>
    </citation>
    <scope>NUCLEOTIDE SEQUENCE [LARGE SCALE GENOMIC DNA]</scope>
</reference>
<reference evidence="6" key="2">
    <citation type="journal article" date="2008" name="Genome Biol.">
        <title>Improved genome assembly and evidence-based global gene model set for the chordate Ciona intestinalis: new insight into intron and operon populations.</title>
        <authorList>
            <person name="Satou Y."/>
            <person name="Mineta K."/>
            <person name="Ogasawara M."/>
            <person name="Sasakura Y."/>
            <person name="Shoguchi E."/>
            <person name="Ueno K."/>
            <person name="Yamada L."/>
            <person name="Matsumoto J."/>
            <person name="Wasserscheid J."/>
            <person name="Dewar K."/>
            <person name="Wiley G.B."/>
            <person name="Macmil S.L."/>
            <person name="Roe B.A."/>
            <person name="Zeller R.W."/>
            <person name="Hastings K.E."/>
            <person name="Lemaire P."/>
            <person name="Lindquist E."/>
            <person name="Endo T."/>
            <person name="Hotta K."/>
            <person name="Inaba K."/>
        </authorList>
    </citation>
    <scope>NUCLEOTIDE SEQUENCE [LARGE SCALE GENOMIC DNA]</scope>
    <source>
        <strain evidence="6">wild type</strain>
    </source>
</reference>